<accession>A0A5B7J484</accession>
<reference evidence="2 3" key="1">
    <citation type="submission" date="2019-05" db="EMBL/GenBank/DDBJ databases">
        <title>Another draft genome of Portunus trituberculatus and its Hox gene families provides insights of decapod evolution.</title>
        <authorList>
            <person name="Jeong J.-H."/>
            <person name="Song I."/>
            <person name="Kim S."/>
            <person name="Choi T."/>
            <person name="Kim D."/>
            <person name="Ryu S."/>
            <person name="Kim W."/>
        </authorList>
    </citation>
    <scope>NUCLEOTIDE SEQUENCE [LARGE SCALE GENOMIC DNA]</scope>
    <source>
        <tissue evidence="2">Muscle</tissue>
    </source>
</reference>
<feature type="compositionally biased region" description="Basic and acidic residues" evidence="1">
    <location>
        <begin position="62"/>
        <end position="74"/>
    </location>
</feature>
<organism evidence="2 3">
    <name type="scientific">Portunus trituberculatus</name>
    <name type="common">Swimming crab</name>
    <name type="synonym">Neptunus trituberculatus</name>
    <dbReference type="NCBI Taxonomy" id="210409"/>
    <lineage>
        <taxon>Eukaryota</taxon>
        <taxon>Metazoa</taxon>
        <taxon>Ecdysozoa</taxon>
        <taxon>Arthropoda</taxon>
        <taxon>Crustacea</taxon>
        <taxon>Multicrustacea</taxon>
        <taxon>Malacostraca</taxon>
        <taxon>Eumalacostraca</taxon>
        <taxon>Eucarida</taxon>
        <taxon>Decapoda</taxon>
        <taxon>Pleocyemata</taxon>
        <taxon>Brachyura</taxon>
        <taxon>Eubrachyura</taxon>
        <taxon>Portunoidea</taxon>
        <taxon>Portunidae</taxon>
        <taxon>Portuninae</taxon>
        <taxon>Portunus</taxon>
    </lineage>
</organism>
<evidence type="ECO:0000256" key="1">
    <source>
        <dbReference type="SAM" id="MobiDB-lite"/>
    </source>
</evidence>
<evidence type="ECO:0000313" key="2">
    <source>
        <dbReference type="EMBL" id="MPC88387.1"/>
    </source>
</evidence>
<proteinExistence type="predicted"/>
<protein>
    <submittedName>
        <fullName evidence="2">Uncharacterized protein</fullName>
    </submittedName>
</protein>
<sequence>MYRVREDKGTKVVTPSSCGAKHTLVTRLDERASPELNFNQGGTRPTALITHILPGNFNLSGGDERQDSGHRTGEGGEEGGPGGKRQSRMVDN</sequence>
<evidence type="ECO:0000313" key="3">
    <source>
        <dbReference type="Proteomes" id="UP000324222"/>
    </source>
</evidence>
<dbReference type="EMBL" id="VSRR010077650">
    <property type="protein sequence ID" value="MPC88387.1"/>
    <property type="molecule type" value="Genomic_DNA"/>
</dbReference>
<name>A0A5B7J484_PORTR</name>
<dbReference type="AlphaFoldDB" id="A0A5B7J484"/>
<dbReference type="Proteomes" id="UP000324222">
    <property type="component" value="Unassembled WGS sequence"/>
</dbReference>
<comment type="caution">
    <text evidence="2">The sequence shown here is derived from an EMBL/GenBank/DDBJ whole genome shotgun (WGS) entry which is preliminary data.</text>
</comment>
<keyword evidence="3" id="KW-1185">Reference proteome</keyword>
<gene>
    <name evidence="2" type="ORF">E2C01_083288</name>
</gene>
<feature type="region of interest" description="Disordered" evidence="1">
    <location>
        <begin position="53"/>
        <end position="92"/>
    </location>
</feature>